<keyword evidence="6" id="KW-0175">Coiled coil</keyword>
<keyword evidence="3" id="KW-0540">Nuclease</keyword>
<evidence type="ECO:0000259" key="9">
    <source>
        <dbReference type="Pfam" id="PF17768"/>
    </source>
</evidence>
<evidence type="ECO:0000256" key="1">
    <source>
        <dbReference type="ARBA" id="ARBA00005915"/>
    </source>
</evidence>
<feature type="domain" description="DHHA1" evidence="8">
    <location>
        <begin position="357"/>
        <end position="447"/>
    </location>
</feature>
<dbReference type="PANTHER" id="PTHR30255">
    <property type="entry name" value="SINGLE-STRANDED-DNA-SPECIFIC EXONUCLEASE RECJ"/>
    <property type="match status" value="1"/>
</dbReference>
<feature type="coiled-coil region" evidence="6">
    <location>
        <begin position="313"/>
        <end position="347"/>
    </location>
</feature>
<dbReference type="PANTHER" id="PTHR30255:SF2">
    <property type="entry name" value="SINGLE-STRANDED-DNA-SPECIFIC EXONUCLEASE RECJ"/>
    <property type="match status" value="1"/>
</dbReference>
<keyword evidence="11" id="KW-1185">Reference proteome</keyword>
<evidence type="ECO:0000259" key="8">
    <source>
        <dbReference type="Pfam" id="PF02272"/>
    </source>
</evidence>
<dbReference type="InterPro" id="IPR041122">
    <property type="entry name" value="RecJ_OB"/>
</dbReference>
<dbReference type="InterPro" id="IPR003156">
    <property type="entry name" value="DHHA1_dom"/>
</dbReference>
<dbReference type="RefSeq" id="WP_206869101.1">
    <property type="nucleotide sequence ID" value="NZ_BMBA01000001.1"/>
</dbReference>
<comment type="caution">
    <text evidence="10">The sequence shown here is derived from an EMBL/GenBank/DDBJ whole genome shotgun (WGS) entry which is preliminary data.</text>
</comment>
<dbReference type="Pfam" id="PF01368">
    <property type="entry name" value="DHH"/>
    <property type="match status" value="1"/>
</dbReference>
<dbReference type="InterPro" id="IPR051673">
    <property type="entry name" value="SSDNA_exonuclease_RecJ"/>
</dbReference>
<dbReference type="Proteomes" id="UP000663802">
    <property type="component" value="Unassembled WGS sequence"/>
</dbReference>
<dbReference type="Pfam" id="PF17768">
    <property type="entry name" value="RecJ_OB"/>
    <property type="match status" value="1"/>
</dbReference>
<evidence type="ECO:0000256" key="3">
    <source>
        <dbReference type="ARBA" id="ARBA00022722"/>
    </source>
</evidence>
<dbReference type="GO" id="GO:0004527">
    <property type="term" value="F:exonuclease activity"/>
    <property type="evidence" value="ECO:0007669"/>
    <property type="project" value="UniProtKB-KW"/>
</dbReference>
<evidence type="ECO:0000313" key="10">
    <source>
        <dbReference type="EMBL" id="GFZ31009.1"/>
    </source>
</evidence>
<sequence length="592" mass="67203">MSENWLLINKGVADANKLIKELNISQFTARLLVNRDLTNVKLAEKFLYGEINELYDAHLMKDMDKAVAMIKHAIENNRKIIIYGDYDCDGVNSTVILNNALKNCNANYSYYIPNREDEGYGMNSNRIKKLKEEGYELILTCDNGIAAFEQVDLAKALGMDVIITDHHDIPIFKEEDGSIIEKFPNADAVVNPKRSDCQYPFKKLCGAGVAFKLVQCLYEALGISKDKVYDLLEFAAIATVCDVVDLVDENRILVKEGLKRINNTKNIGLKALMKQTNLEGKVVGAYHLGFVIGPCVNATGRLETADLSVELLITNENDRASELAKELHELNQRRQEMTTESVELIEEQIVRNHMEKDKVLVVYNNTIHESIAGIVAGRIREKYNVPALILTQGKEMAKGSARSIEEYNMFEELSNCKELLDKFGGHPMAAGLSVKEENIPKLREKLLEGCNLKDEDIVPKVRIDLRLPLAYVNEQVVDELEKLEPFGKGNNTPLFGEKSVETIRIWAIGKEKNILKFRFKMLGSNYSMDGICFNKYEEFKEQFIDKYGENEFLNVLDTSFCNFKMDFLFYPSINEYNGNRSIQAIIKSIRLC</sequence>
<proteinExistence type="inferred from homology"/>
<dbReference type="SUPFAM" id="SSF64182">
    <property type="entry name" value="DHH phosphoesterases"/>
    <property type="match status" value="1"/>
</dbReference>
<dbReference type="InterPro" id="IPR004610">
    <property type="entry name" value="RecJ"/>
</dbReference>
<name>A0ABQ1E8A6_9CLOT</name>
<dbReference type="NCBIfam" id="TIGR00644">
    <property type="entry name" value="recJ"/>
    <property type="match status" value="1"/>
</dbReference>
<dbReference type="Gene3D" id="3.10.310.30">
    <property type="match status" value="1"/>
</dbReference>
<evidence type="ECO:0000259" key="7">
    <source>
        <dbReference type="Pfam" id="PF01368"/>
    </source>
</evidence>
<comment type="similarity">
    <text evidence="1">Belongs to the RecJ family.</text>
</comment>
<keyword evidence="5 10" id="KW-0269">Exonuclease</keyword>
<keyword evidence="4" id="KW-0378">Hydrolase</keyword>
<evidence type="ECO:0000256" key="4">
    <source>
        <dbReference type="ARBA" id="ARBA00022801"/>
    </source>
</evidence>
<dbReference type="Gene3D" id="3.90.1640.30">
    <property type="match status" value="1"/>
</dbReference>
<dbReference type="EMBL" id="BMBA01000001">
    <property type="protein sequence ID" value="GFZ31009.1"/>
    <property type="molecule type" value="Genomic_DNA"/>
</dbReference>
<evidence type="ECO:0000256" key="2">
    <source>
        <dbReference type="ARBA" id="ARBA00019841"/>
    </source>
</evidence>
<evidence type="ECO:0000256" key="6">
    <source>
        <dbReference type="SAM" id="Coils"/>
    </source>
</evidence>
<organism evidence="10 11">
    <name type="scientific">Clostridium zeae</name>
    <dbReference type="NCBI Taxonomy" id="2759022"/>
    <lineage>
        <taxon>Bacteria</taxon>
        <taxon>Bacillati</taxon>
        <taxon>Bacillota</taxon>
        <taxon>Clostridia</taxon>
        <taxon>Eubacteriales</taxon>
        <taxon>Clostridiaceae</taxon>
        <taxon>Clostridium</taxon>
    </lineage>
</organism>
<reference evidence="10 11" key="1">
    <citation type="journal article" date="2021" name="Int. J. Syst. Evol. Microbiol.">
        <title>Clostridium zeae sp. nov., isolated from corn silage.</title>
        <authorList>
            <person name="Kobayashi H."/>
            <person name="Tanizawa Y."/>
            <person name="Yagura M."/>
            <person name="Sakamoto M."/>
            <person name="Ohkuma M."/>
            <person name="Tohno M."/>
        </authorList>
    </citation>
    <scope>NUCLEOTIDE SEQUENCE [LARGE SCALE GENOMIC DNA]</scope>
    <source>
        <strain evidence="10 11">CSC2</strain>
    </source>
</reference>
<dbReference type="InterPro" id="IPR001667">
    <property type="entry name" value="DDH_dom"/>
</dbReference>
<evidence type="ECO:0000313" key="11">
    <source>
        <dbReference type="Proteomes" id="UP000663802"/>
    </source>
</evidence>
<accession>A0ABQ1E8A6</accession>
<gene>
    <name evidence="10" type="primary">recJ</name>
    <name evidence="10" type="ORF">CSC2_15350</name>
</gene>
<feature type="domain" description="RecJ OB" evidence="9">
    <location>
        <begin position="463"/>
        <end position="587"/>
    </location>
</feature>
<evidence type="ECO:0000256" key="5">
    <source>
        <dbReference type="ARBA" id="ARBA00022839"/>
    </source>
</evidence>
<protein>
    <recommendedName>
        <fullName evidence="2">Single-stranded-DNA-specific exonuclease RecJ</fullName>
    </recommendedName>
</protein>
<dbReference type="Pfam" id="PF02272">
    <property type="entry name" value="DHHA1"/>
    <property type="match status" value="1"/>
</dbReference>
<feature type="domain" description="DDH" evidence="7">
    <location>
        <begin position="79"/>
        <end position="238"/>
    </location>
</feature>
<dbReference type="InterPro" id="IPR038763">
    <property type="entry name" value="DHH_sf"/>
</dbReference>